<dbReference type="STRING" id="57577.A0A2K3JZ73"/>
<proteinExistence type="predicted"/>
<reference evidence="2 3" key="2">
    <citation type="journal article" date="2017" name="Front. Plant Sci.">
        <title>Gene Classification and Mining of Molecular Markers Useful in Red Clover (Trifolium pratense) Breeding.</title>
        <authorList>
            <person name="Istvanek J."/>
            <person name="Dluhosova J."/>
            <person name="Dluhos P."/>
            <person name="Patkova L."/>
            <person name="Nedelnik J."/>
            <person name="Repkova J."/>
        </authorList>
    </citation>
    <scope>NUCLEOTIDE SEQUENCE [LARGE SCALE GENOMIC DNA]</scope>
    <source>
        <strain evidence="3">cv. Tatra</strain>
        <tissue evidence="2">Young leaves</tissue>
    </source>
</reference>
<reference evidence="2 3" key="1">
    <citation type="journal article" date="2014" name="Am. J. Bot.">
        <title>Genome assembly and annotation for red clover (Trifolium pratense; Fabaceae).</title>
        <authorList>
            <person name="Istvanek J."/>
            <person name="Jaros M."/>
            <person name="Krenek A."/>
            <person name="Repkova J."/>
        </authorList>
    </citation>
    <scope>NUCLEOTIDE SEQUENCE [LARGE SCALE GENOMIC DNA]</scope>
    <source>
        <strain evidence="3">cv. Tatra</strain>
        <tissue evidence="2">Young leaves</tissue>
    </source>
</reference>
<dbReference type="Proteomes" id="UP000236291">
    <property type="component" value="Unassembled WGS sequence"/>
</dbReference>
<dbReference type="EMBL" id="ASHM01080411">
    <property type="protein sequence ID" value="PNX59300.1"/>
    <property type="molecule type" value="Genomic_DNA"/>
</dbReference>
<dbReference type="AlphaFoldDB" id="A0A2K3JZ73"/>
<dbReference type="Pfam" id="PF07727">
    <property type="entry name" value="RVT_2"/>
    <property type="match status" value="1"/>
</dbReference>
<protein>
    <recommendedName>
        <fullName evidence="1">Reverse transcriptase Ty1/copia-type domain-containing protein</fullName>
    </recommendedName>
</protein>
<organism evidence="2 3">
    <name type="scientific">Trifolium pratense</name>
    <name type="common">Red clover</name>
    <dbReference type="NCBI Taxonomy" id="57577"/>
    <lineage>
        <taxon>Eukaryota</taxon>
        <taxon>Viridiplantae</taxon>
        <taxon>Streptophyta</taxon>
        <taxon>Embryophyta</taxon>
        <taxon>Tracheophyta</taxon>
        <taxon>Spermatophyta</taxon>
        <taxon>Magnoliopsida</taxon>
        <taxon>eudicotyledons</taxon>
        <taxon>Gunneridae</taxon>
        <taxon>Pentapetalae</taxon>
        <taxon>rosids</taxon>
        <taxon>fabids</taxon>
        <taxon>Fabales</taxon>
        <taxon>Fabaceae</taxon>
        <taxon>Papilionoideae</taxon>
        <taxon>50 kb inversion clade</taxon>
        <taxon>NPAAA clade</taxon>
        <taxon>Hologalegina</taxon>
        <taxon>IRL clade</taxon>
        <taxon>Trifolieae</taxon>
        <taxon>Trifolium</taxon>
    </lineage>
</organism>
<feature type="domain" description="Reverse transcriptase Ty1/copia-type" evidence="1">
    <location>
        <begin position="12"/>
        <end position="120"/>
    </location>
</feature>
<gene>
    <name evidence="2" type="ORF">L195_g051347</name>
</gene>
<evidence type="ECO:0000313" key="3">
    <source>
        <dbReference type="Proteomes" id="UP000236291"/>
    </source>
</evidence>
<accession>A0A2K3JZ73</accession>
<dbReference type="SUPFAM" id="SSF56672">
    <property type="entry name" value="DNA/RNA polymerases"/>
    <property type="match status" value="1"/>
</dbReference>
<evidence type="ECO:0000259" key="1">
    <source>
        <dbReference type="Pfam" id="PF07727"/>
    </source>
</evidence>
<sequence>MDTFTEDPQVKKTLANWREMKKGASSDHSLFTRQTPSSFLILLVYVDDVIITGNSLTEINSIKSALHHTFKIKDLGTLKYFLGLEVAHSKSGISLCQRKYCLDLITDVGMLGSKPVNTPSDPALKLHHDSSSAYADVSAYRRLVGRLLYLNDHCLL</sequence>
<evidence type="ECO:0000313" key="2">
    <source>
        <dbReference type="EMBL" id="PNX59300.1"/>
    </source>
</evidence>
<comment type="caution">
    <text evidence="2">The sequence shown here is derived from an EMBL/GenBank/DDBJ whole genome shotgun (WGS) entry which is preliminary data.</text>
</comment>
<dbReference type="InterPro" id="IPR013103">
    <property type="entry name" value="RVT_2"/>
</dbReference>
<name>A0A2K3JZ73_TRIPR</name>
<dbReference type="InterPro" id="IPR043502">
    <property type="entry name" value="DNA/RNA_pol_sf"/>
</dbReference>